<dbReference type="GO" id="GO:0006412">
    <property type="term" value="P:translation"/>
    <property type="evidence" value="ECO:0007669"/>
    <property type="project" value="UniProtKB-UniRule"/>
</dbReference>
<comment type="similarity">
    <text evidence="1 4">Belongs to the universal ribosomal protein uL23 family.</text>
</comment>
<evidence type="ECO:0000256" key="1">
    <source>
        <dbReference type="ARBA" id="ARBA00006700"/>
    </source>
</evidence>
<dbReference type="InterPro" id="IPR012678">
    <property type="entry name" value="Ribosomal_uL23/eL15/eS24_sf"/>
</dbReference>
<reference evidence="6 7" key="1">
    <citation type="journal article" date="2015" name="Nature">
        <title>rRNA introns, odd ribosomes, and small enigmatic genomes across a large radiation of phyla.</title>
        <authorList>
            <person name="Brown C.T."/>
            <person name="Hug L.A."/>
            <person name="Thomas B.C."/>
            <person name="Sharon I."/>
            <person name="Castelle C.J."/>
            <person name="Singh A."/>
            <person name="Wilkins M.J."/>
            <person name="Williams K.H."/>
            <person name="Banfield J.F."/>
        </authorList>
    </citation>
    <scope>NUCLEOTIDE SEQUENCE [LARGE SCALE GENOMIC DNA]</scope>
</reference>
<proteinExistence type="inferred from homology"/>
<dbReference type="GO" id="GO:0003735">
    <property type="term" value="F:structural constituent of ribosome"/>
    <property type="evidence" value="ECO:0007669"/>
    <property type="project" value="InterPro"/>
</dbReference>
<dbReference type="SUPFAM" id="SSF54189">
    <property type="entry name" value="Ribosomal proteins S24e, L23 and L15e"/>
    <property type="match status" value="1"/>
</dbReference>
<keyword evidence="4" id="KW-0694">RNA-binding</keyword>
<dbReference type="Pfam" id="PF00276">
    <property type="entry name" value="Ribosomal_L23"/>
    <property type="match status" value="1"/>
</dbReference>
<dbReference type="Gene3D" id="3.30.70.330">
    <property type="match status" value="1"/>
</dbReference>
<dbReference type="GO" id="GO:0005840">
    <property type="term" value="C:ribosome"/>
    <property type="evidence" value="ECO:0007669"/>
    <property type="project" value="UniProtKB-KW"/>
</dbReference>
<evidence type="ECO:0000313" key="6">
    <source>
        <dbReference type="EMBL" id="KKT71998.1"/>
    </source>
</evidence>
<dbReference type="Proteomes" id="UP000034154">
    <property type="component" value="Unassembled WGS sequence"/>
</dbReference>
<comment type="function">
    <text evidence="4">One of the early assembly proteins it binds 23S rRNA. One of the proteins that surrounds the polypeptide exit tunnel on the outside of the ribosome. Forms the main docking site for trigger factor binding to the ribosome.</text>
</comment>
<dbReference type="InterPro" id="IPR012677">
    <property type="entry name" value="Nucleotide-bd_a/b_plait_sf"/>
</dbReference>
<keyword evidence="3 4" id="KW-0687">Ribonucleoprotein</keyword>
<dbReference type="InterPro" id="IPR013025">
    <property type="entry name" value="Ribosomal_uL23-like"/>
</dbReference>
<feature type="compositionally biased region" description="Basic and acidic residues" evidence="5">
    <location>
        <begin position="28"/>
        <end position="52"/>
    </location>
</feature>
<keyword evidence="4" id="KW-0699">rRNA-binding</keyword>
<dbReference type="HAMAP" id="MF_01369_B">
    <property type="entry name" value="Ribosomal_uL23_B"/>
    <property type="match status" value="1"/>
</dbReference>
<comment type="caution">
    <text evidence="6">The sequence shown here is derived from an EMBL/GenBank/DDBJ whole genome shotgun (WGS) entry which is preliminary data.</text>
</comment>
<dbReference type="GO" id="GO:1990904">
    <property type="term" value="C:ribonucleoprotein complex"/>
    <property type="evidence" value="ECO:0007669"/>
    <property type="project" value="UniProtKB-KW"/>
</dbReference>
<keyword evidence="2 4" id="KW-0689">Ribosomal protein</keyword>
<organism evidence="6 7">
    <name type="scientific">Candidatus Uhrbacteria bacterium GW2011_GWF2_44_350</name>
    <dbReference type="NCBI Taxonomy" id="1619000"/>
    <lineage>
        <taxon>Bacteria</taxon>
        <taxon>Candidatus Uhriibacteriota</taxon>
    </lineage>
</organism>
<protein>
    <recommendedName>
        <fullName evidence="4">Large ribosomal subunit protein uL23</fullName>
    </recommendedName>
</protein>
<dbReference type="AlphaFoldDB" id="A0A0G1JKU0"/>
<dbReference type="NCBIfam" id="NF004363">
    <property type="entry name" value="PRK05738.2-4"/>
    <property type="match status" value="1"/>
</dbReference>
<sequence>MGFLDRFKNQKEQELEGQAVPVIETAEKKAAKSKTKIEKKSVESADKKDKPATKASKKIIPDVLSRILFHPLVTEKSAVLASSGQYIFEVNPKANRLQVAEAVEAVYGVKPVKVKIQNVRREPVRFGRFHGKQKLRKKAIVCLPKGKTINVHEGV</sequence>
<evidence type="ECO:0000256" key="2">
    <source>
        <dbReference type="ARBA" id="ARBA00022980"/>
    </source>
</evidence>
<dbReference type="EMBL" id="LCJB01000003">
    <property type="protein sequence ID" value="KKT71998.1"/>
    <property type="molecule type" value="Genomic_DNA"/>
</dbReference>
<accession>A0A0G1JKU0</accession>
<evidence type="ECO:0000256" key="3">
    <source>
        <dbReference type="ARBA" id="ARBA00023274"/>
    </source>
</evidence>
<evidence type="ECO:0000256" key="4">
    <source>
        <dbReference type="HAMAP-Rule" id="MF_01369"/>
    </source>
</evidence>
<comment type="subunit">
    <text evidence="4">Part of the 50S ribosomal subunit. Contacts protein L29, and trigger factor when it is bound to the ribosome.</text>
</comment>
<evidence type="ECO:0000313" key="7">
    <source>
        <dbReference type="Proteomes" id="UP000034154"/>
    </source>
</evidence>
<evidence type="ECO:0000256" key="5">
    <source>
        <dbReference type="SAM" id="MobiDB-lite"/>
    </source>
</evidence>
<dbReference type="GO" id="GO:0019843">
    <property type="term" value="F:rRNA binding"/>
    <property type="evidence" value="ECO:0007669"/>
    <property type="project" value="UniProtKB-UniRule"/>
</dbReference>
<name>A0A0G1JKU0_9BACT</name>
<gene>
    <name evidence="4" type="primary">rplW</name>
    <name evidence="6" type="ORF">UW63_C0003G0015</name>
</gene>
<feature type="region of interest" description="Disordered" evidence="5">
    <location>
        <begin position="28"/>
        <end position="55"/>
    </location>
</feature>